<dbReference type="PANTHER" id="PTHR31399:SF0">
    <property type="entry name" value="DNA-DIRECTED PRIMASE_POLYMERASE PROTEIN"/>
    <property type="match status" value="1"/>
</dbReference>
<dbReference type="GO" id="GO:0005634">
    <property type="term" value="C:nucleus"/>
    <property type="evidence" value="ECO:0007669"/>
    <property type="project" value="TreeGrafter"/>
</dbReference>
<dbReference type="AlphaFoldDB" id="A0A6C0KDL2"/>
<protein>
    <submittedName>
        <fullName evidence="1">Uncharacterized protein</fullName>
    </submittedName>
</protein>
<evidence type="ECO:0000313" key="1">
    <source>
        <dbReference type="EMBL" id="QHU14314.1"/>
    </source>
</evidence>
<accession>A0A6C0KDL2</accession>
<dbReference type="GO" id="GO:0031297">
    <property type="term" value="P:replication fork processing"/>
    <property type="evidence" value="ECO:0007669"/>
    <property type="project" value="TreeGrafter"/>
</dbReference>
<dbReference type="EMBL" id="MN740839">
    <property type="protein sequence ID" value="QHU14314.1"/>
    <property type="molecule type" value="Genomic_DNA"/>
</dbReference>
<dbReference type="GO" id="GO:0006264">
    <property type="term" value="P:mitochondrial DNA replication"/>
    <property type="evidence" value="ECO:0007669"/>
    <property type="project" value="TreeGrafter"/>
</dbReference>
<dbReference type="GO" id="GO:0003887">
    <property type="term" value="F:DNA-directed DNA polymerase activity"/>
    <property type="evidence" value="ECO:0007669"/>
    <property type="project" value="InterPro"/>
</dbReference>
<dbReference type="GO" id="GO:0042276">
    <property type="term" value="P:error-prone translesion synthesis"/>
    <property type="evidence" value="ECO:0007669"/>
    <property type="project" value="InterPro"/>
</dbReference>
<proteinExistence type="predicted"/>
<dbReference type="PANTHER" id="PTHR31399">
    <property type="entry name" value="DNA-DIRECTED PRIMASE / POLYMERASE PROTEIN"/>
    <property type="match status" value="1"/>
</dbReference>
<dbReference type="GO" id="GO:0009411">
    <property type="term" value="P:response to UV"/>
    <property type="evidence" value="ECO:0007669"/>
    <property type="project" value="TreeGrafter"/>
</dbReference>
<reference evidence="1" key="1">
    <citation type="journal article" date="2020" name="Nature">
        <title>Giant virus diversity and host interactions through global metagenomics.</title>
        <authorList>
            <person name="Schulz F."/>
            <person name="Roux S."/>
            <person name="Paez-Espino D."/>
            <person name="Jungbluth S."/>
            <person name="Walsh D.A."/>
            <person name="Denef V.J."/>
            <person name="McMahon K.D."/>
            <person name="Konstantinidis K.T."/>
            <person name="Eloe-Fadrosh E.A."/>
            <person name="Kyrpides N.C."/>
            <person name="Woyke T."/>
        </authorList>
    </citation>
    <scope>NUCLEOTIDE SEQUENCE</scope>
    <source>
        <strain evidence="1">GVMAG-S-1102113-118</strain>
    </source>
</reference>
<dbReference type="GO" id="GO:0005759">
    <property type="term" value="C:mitochondrial matrix"/>
    <property type="evidence" value="ECO:0007669"/>
    <property type="project" value="TreeGrafter"/>
</dbReference>
<organism evidence="1">
    <name type="scientific">viral metagenome</name>
    <dbReference type="NCBI Taxonomy" id="1070528"/>
    <lineage>
        <taxon>unclassified sequences</taxon>
        <taxon>metagenomes</taxon>
        <taxon>organismal metagenomes</taxon>
    </lineage>
</organism>
<dbReference type="GO" id="GO:0003682">
    <property type="term" value="F:chromatin binding"/>
    <property type="evidence" value="ECO:0007669"/>
    <property type="project" value="TreeGrafter"/>
</dbReference>
<dbReference type="InterPro" id="IPR044917">
    <property type="entry name" value="PRIMPOL"/>
</dbReference>
<name>A0A6C0KDL2_9ZZZZ</name>
<sequence length="325" mass="36994">MSWCPEWHSKLKKGVSFDTPFKDKSCIVAKDASLFGGSKAYCAPPDMETFVTWVNTLPAAEKCFYELLLEDIPRKLYFDLEVVGGQKTNPTEAETEVIITALVRRVTLAAKVWYDIEVTRDDFALLSACSETKWSYHMVLKSKFAFDGHASMFEFVDKWFRQGENPELHGFLDLAVWGKNQCWRMPDSSKYGQDRPLRIQPNLDGQLGWYGDCVVSWFPDFPGEVMSLRPKKSKPPAGAVSVPLSRPPIFSSVRHYSLAAALAASWFINLVLWSTVGRIESYRIPPESEEVHHDLLIVHSTAVVILEMWTKISVFFCLMFMVDVN</sequence>